<evidence type="ECO:0000313" key="2">
    <source>
        <dbReference type="Proteomes" id="UP000528734"/>
    </source>
</evidence>
<dbReference type="Proteomes" id="UP000528734">
    <property type="component" value="Unassembled WGS sequence"/>
</dbReference>
<evidence type="ECO:0000313" key="1">
    <source>
        <dbReference type="EMBL" id="NOJ48224.1"/>
    </source>
</evidence>
<reference evidence="1 2" key="1">
    <citation type="submission" date="2020-03" db="EMBL/GenBank/DDBJ databases">
        <title>Bradyrhizobium diversity isolated from nodules of Muelleranthus trifoliolatus.</title>
        <authorList>
            <person name="Klepa M."/>
            <person name="Helene L."/>
            <person name="Hungria M."/>
        </authorList>
    </citation>
    <scope>NUCLEOTIDE SEQUENCE [LARGE SCALE GENOMIC DNA]</scope>
    <source>
        <strain evidence="1 2">WSM 1744</strain>
    </source>
</reference>
<keyword evidence="2" id="KW-1185">Reference proteome</keyword>
<sequence>MAVTGGAMQDVSRRLEKGLRIGAKNCVLIGKLATDATQARNHLTVLNGEVAQVIAERHSRGEARVGLPGGGTGNSGFARKPCLEQNEARLGVRTS</sequence>
<dbReference type="RefSeq" id="WP_171711087.1">
    <property type="nucleotide sequence ID" value="NZ_JAAVLW010000005.1"/>
</dbReference>
<name>A0A7Y4M395_9BRAD</name>
<gene>
    <name evidence="1" type="ORF">HCN50_18555</name>
</gene>
<dbReference type="EMBL" id="JAAVLW010000005">
    <property type="protein sequence ID" value="NOJ48224.1"/>
    <property type="molecule type" value="Genomic_DNA"/>
</dbReference>
<protein>
    <submittedName>
        <fullName evidence="1">Uncharacterized protein</fullName>
    </submittedName>
</protein>
<organism evidence="1 2">
    <name type="scientific">Bradyrhizobium archetypum</name>
    <dbReference type="NCBI Taxonomy" id="2721160"/>
    <lineage>
        <taxon>Bacteria</taxon>
        <taxon>Pseudomonadati</taxon>
        <taxon>Pseudomonadota</taxon>
        <taxon>Alphaproteobacteria</taxon>
        <taxon>Hyphomicrobiales</taxon>
        <taxon>Nitrobacteraceae</taxon>
        <taxon>Bradyrhizobium</taxon>
    </lineage>
</organism>
<dbReference type="AlphaFoldDB" id="A0A7Y4M395"/>
<accession>A0A7Y4M395</accession>
<comment type="caution">
    <text evidence="1">The sequence shown here is derived from an EMBL/GenBank/DDBJ whole genome shotgun (WGS) entry which is preliminary data.</text>
</comment>
<proteinExistence type="predicted"/>